<reference evidence="1" key="1">
    <citation type="submission" date="2021-06" db="EMBL/GenBank/DDBJ databases">
        <authorList>
            <person name="Kallberg Y."/>
            <person name="Tangrot J."/>
            <person name="Rosling A."/>
        </authorList>
    </citation>
    <scope>NUCLEOTIDE SEQUENCE</scope>
    <source>
        <strain evidence="1">FL966</strain>
    </source>
</reference>
<name>A0A9N9BAT1_9GLOM</name>
<gene>
    <name evidence="1" type="ORF">CPELLU_LOCUS5038</name>
</gene>
<evidence type="ECO:0000313" key="1">
    <source>
        <dbReference type="EMBL" id="CAG8557384.1"/>
    </source>
</evidence>
<dbReference type="EMBL" id="CAJVQA010002792">
    <property type="protein sequence ID" value="CAG8557384.1"/>
    <property type="molecule type" value="Genomic_DNA"/>
</dbReference>
<comment type="caution">
    <text evidence="1">The sequence shown here is derived from an EMBL/GenBank/DDBJ whole genome shotgun (WGS) entry which is preliminary data.</text>
</comment>
<protein>
    <submittedName>
        <fullName evidence="1">5865_t:CDS:1</fullName>
    </submittedName>
</protein>
<sequence length="57" mass="6551">MIDDFDGLVTLINYRKKISSHSNTVKIRKKRLMKSVDSNPWNGKKSSTLLITVYHGD</sequence>
<dbReference type="Proteomes" id="UP000789759">
    <property type="component" value="Unassembled WGS sequence"/>
</dbReference>
<evidence type="ECO:0000313" key="2">
    <source>
        <dbReference type="Proteomes" id="UP000789759"/>
    </source>
</evidence>
<accession>A0A9N9BAT1</accession>
<keyword evidence="2" id="KW-1185">Reference proteome</keyword>
<dbReference type="AlphaFoldDB" id="A0A9N9BAT1"/>
<proteinExistence type="predicted"/>
<organism evidence="1 2">
    <name type="scientific">Cetraspora pellucida</name>
    <dbReference type="NCBI Taxonomy" id="1433469"/>
    <lineage>
        <taxon>Eukaryota</taxon>
        <taxon>Fungi</taxon>
        <taxon>Fungi incertae sedis</taxon>
        <taxon>Mucoromycota</taxon>
        <taxon>Glomeromycotina</taxon>
        <taxon>Glomeromycetes</taxon>
        <taxon>Diversisporales</taxon>
        <taxon>Gigasporaceae</taxon>
        <taxon>Cetraspora</taxon>
    </lineage>
</organism>